<organism evidence="2 3">
    <name type="scientific">Trichonephila inaurata madagascariensis</name>
    <dbReference type="NCBI Taxonomy" id="2747483"/>
    <lineage>
        <taxon>Eukaryota</taxon>
        <taxon>Metazoa</taxon>
        <taxon>Ecdysozoa</taxon>
        <taxon>Arthropoda</taxon>
        <taxon>Chelicerata</taxon>
        <taxon>Arachnida</taxon>
        <taxon>Araneae</taxon>
        <taxon>Araneomorphae</taxon>
        <taxon>Entelegynae</taxon>
        <taxon>Araneoidea</taxon>
        <taxon>Nephilidae</taxon>
        <taxon>Trichonephila</taxon>
        <taxon>Trichonephila inaurata</taxon>
    </lineage>
</organism>
<evidence type="ECO:0000313" key="2">
    <source>
        <dbReference type="EMBL" id="GFY39210.1"/>
    </source>
</evidence>
<proteinExistence type="predicted"/>
<evidence type="ECO:0000256" key="1">
    <source>
        <dbReference type="SAM" id="MobiDB-lite"/>
    </source>
</evidence>
<protein>
    <submittedName>
        <fullName evidence="2">Uncharacterized protein</fullName>
    </submittedName>
</protein>
<keyword evidence="3" id="KW-1185">Reference proteome</keyword>
<evidence type="ECO:0000313" key="3">
    <source>
        <dbReference type="Proteomes" id="UP000886998"/>
    </source>
</evidence>
<dbReference type="AlphaFoldDB" id="A0A8X7BPS1"/>
<gene>
    <name evidence="2" type="ORF">TNIN_422721</name>
</gene>
<feature type="region of interest" description="Disordered" evidence="1">
    <location>
        <begin position="1"/>
        <end position="28"/>
    </location>
</feature>
<dbReference type="Proteomes" id="UP000886998">
    <property type="component" value="Unassembled WGS sequence"/>
</dbReference>
<accession>A0A8X7BPS1</accession>
<name>A0A8X7BPS1_9ARAC</name>
<sequence>MLDGLPRNSSVLQTPIGPPNFAGERYSSTFLPPSNRQMVAFQHFSSHFDALTCTLRLRTGSRMCVGHSDTHSIPLRNKERVVTLSESVR</sequence>
<reference evidence="2" key="1">
    <citation type="submission" date="2020-08" db="EMBL/GenBank/DDBJ databases">
        <title>Multicomponent nature underlies the extraordinary mechanical properties of spider dragline silk.</title>
        <authorList>
            <person name="Kono N."/>
            <person name="Nakamura H."/>
            <person name="Mori M."/>
            <person name="Yoshida Y."/>
            <person name="Ohtoshi R."/>
            <person name="Malay A.D."/>
            <person name="Moran D.A.P."/>
            <person name="Tomita M."/>
            <person name="Numata K."/>
            <person name="Arakawa K."/>
        </authorList>
    </citation>
    <scope>NUCLEOTIDE SEQUENCE</scope>
</reference>
<comment type="caution">
    <text evidence="2">The sequence shown here is derived from an EMBL/GenBank/DDBJ whole genome shotgun (WGS) entry which is preliminary data.</text>
</comment>
<dbReference type="EMBL" id="BMAV01001263">
    <property type="protein sequence ID" value="GFY39210.1"/>
    <property type="molecule type" value="Genomic_DNA"/>
</dbReference>